<dbReference type="RefSeq" id="WP_079423189.1">
    <property type="nucleotide sequence ID" value="NZ_MZGV01000014.1"/>
</dbReference>
<organism evidence="1 2">
    <name type="scientific">Clostridium oryzae</name>
    <dbReference type="NCBI Taxonomy" id="1450648"/>
    <lineage>
        <taxon>Bacteria</taxon>
        <taxon>Bacillati</taxon>
        <taxon>Bacillota</taxon>
        <taxon>Clostridia</taxon>
        <taxon>Eubacteriales</taxon>
        <taxon>Clostridiaceae</taxon>
        <taxon>Clostridium</taxon>
    </lineage>
</organism>
<sequence>MKSEMVTLRGIVKANQTDILHYELKSGNEIYVLFGDITDLNESIDCEVEVTGTIRKDEDTAYTRGKPFDVKSIKRLEMSKR</sequence>
<dbReference type="EMBL" id="MZGV01000014">
    <property type="protein sequence ID" value="OPJ62527.1"/>
    <property type="molecule type" value="Genomic_DNA"/>
</dbReference>
<dbReference type="OrthoDB" id="1706490at2"/>
<evidence type="ECO:0000313" key="1">
    <source>
        <dbReference type="EMBL" id="OPJ62527.1"/>
    </source>
</evidence>
<proteinExistence type="predicted"/>
<gene>
    <name evidence="1" type="ORF">CLORY_16570</name>
</gene>
<reference evidence="1 2" key="1">
    <citation type="submission" date="2017-03" db="EMBL/GenBank/DDBJ databases">
        <title>Genome sequence of Clostridium oryzae DSM 28571.</title>
        <authorList>
            <person name="Poehlein A."/>
            <person name="Daniel R."/>
        </authorList>
    </citation>
    <scope>NUCLEOTIDE SEQUENCE [LARGE SCALE GENOMIC DNA]</scope>
    <source>
        <strain evidence="1 2">DSM 28571</strain>
    </source>
</reference>
<dbReference type="Proteomes" id="UP000190080">
    <property type="component" value="Unassembled WGS sequence"/>
</dbReference>
<accession>A0A1V4IST3</accession>
<comment type="caution">
    <text evidence="1">The sequence shown here is derived from an EMBL/GenBank/DDBJ whole genome shotgun (WGS) entry which is preliminary data.</text>
</comment>
<protein>
    <submittedName>
        <fullName evidence="1">Uncharacterized protein</fullName>
    </submittedName>
</protein>
<keyword evidence="2" id="KW-1185">Reference proteome</keyword>
<dbReference type="AlphaFoldDB" id="A0A1V4IST3"/>
<name>A0A1V4IST3_9CLOT</name>
<evidence type="ECO:0000313" key="2">
    <source>
        <dbReference type="Proteomes" id="UP000190080"/>
    </source>
</evidence>